<dbReference type="RefSeq" id="WP_051762500.1">
    <property type="nucleotide sequence ID" value="NZ_FTNI01000039.1"/>
</dbReference>
<dbReference type="SUPFAM" id="SSF48208">
    <property type="entry name" value="Six-hairpin glycosidases"/>
    <property type="match status" value="1"/>
</dbReference>
<dbReference type="Gene3D" id="2.60.420.10">
    <property type="entry name" value="Maltose phosphorylase, domain 3"/>
    <property type="match status" value="1"/>
</dbReference>
<evidence type="ECO:0000256" key="4">
    <source>
        <dbReference type="PIRSR" id="PIRSR036289-51"/>
    </source>
</evidence>
<proteinExistence type="inferred from homology"/>
<comment type="similarity">
    <text evidence="1">Belongs to the glycosyl hydrolase 65 family.</text>
</comment>
<protein>
    <submittedName>
        <fullName evidence="9">Alpha,alpha-trehalose phosphorylase</fullName>
    </submittedName>
</protein>
<dbReference type="GO" id="GO:0004553">
    <property type="term" value="F:hydrolase activity, hydrolyzing O-glycosyl compounds"/>
    <property type="evidence" value="ECO:0007669"/>
    <property type="project" value="TreeGrafter"/>
</dbReference>
<evidence type="ECO:0000256" key="2">
    <source>
        <dbReference type="ARBA" id="ARBA00023295"/>
    </source>
</evidence>
<organism evidence="9 10">
    <name type="scientific">Microbispora rosea</name>
    <dbReference type="NCBI Taxonomy" id="58117"/>
    <lineage>
        <taxon>Bacteria</taxon>
        <taxon>Bacillati</taxon>
        <taxon>Actinomycetota</taxon>
        <taxon>Actinomycetes</taxon>
        <taxon>Streptosporangiales</taxon>
        <taxon>Streptosporangiaceae</taxon>
        <taxon>Microbispora</taxon>
    </lineage>
</organism>
<dbReference type="SUPFAM" id="SSF74650">
    <property type="entry name" value="Galactose mutarotase-like"/>
    <property type="match status" value="1"/>
</dbReference>
<dbReference type="PANTHER" id="PTHR11051">
    <property type="entry name" value="GLYCOSYL HYDROLASE-RELATED"/>
    <property type="match status" value="1"/>
</dbReference>
<dbReference type="STRING" id="58117.SAMN05421833_1394"/>
<feature type="binding site" evidence="4">
    <location>
        <begin position="362"/>
        <end position="363"/>
    </location>
    <ligand>
        <name>substrate</name>
    </ligand>
</feature>
<feature type="domain" description="Glycoside hydrolase family 65 N-terminal" evidence="8">
    <location>
        <begin position="17"/>
        <end position="271"/>
    </location>
</feature>
<dbReference type="Gene3D" id="2.70.98.40">
    <property type="entry name" value="Glycoside hydrolase, family 65, N-terminal domain"/>
    <property type="match status" value="1"/>
</dbReference>
<dbReference type="GO" id="GO:0005975">
    <property type="term" value="P:carbohydrate metabolic process"/>
    <property type="evidence" value="ECO:0007669"/>
    <property type="project" value="InterPro"/>
</dbReference>
<dbReference type="InterPro" id="IPR005196">
    <property type="entry name" value="Glyco_hydro_65_N"/>
</dbReference>
<dbReference type="InterPro" id="IPR005194">
    <property type="entry name" value="Glyco_hydro_65_C"/>
</dbReference>
<dbReference type="Pfam" id="PF03633">
    <property type="entry name" value="Glyco_hydro_65C"/>
    <property type="match status" value="1"/>
</dbReference>
<reference evidence="10" key="1">
    <citation type="submission" date="2017-01" db="EMBL/GenBank/DDBJ databases">
        <authorList>
            <person name="Varghese N."/>
            <person name="Submissions S."/>
        </authorList>
    </citation>
    <scope>NUCLEOTIDE SEQUENCE [LARGE SCALE GENOMIC DNA]</scope>
    <source>
        <strain evidence="10">ATCC 12950</strain>
    </source>
</reference>
<sequence>MIKHPAFIVEPWSVRECHLHTDVLAQTESVFALSNGHIGLRGNLDEGEPYGLPGTYLNSFYELRPLPYAEAGYGYPESGQTVVNVTNGKVIRLLVDDEPFDVRYGTLHSHERVLDLRAGTLIRKACWSSPTGAQVRVTSTRLVSFTHRAVAAVRYEVEPVDQPLNVVVQSELVANETVPPPTADPRAAAALEAPLVLEENVTARNNVCVMVHSTRASRLRVAAGMRHEIEGPDGTRVECDGGGNVSRVTIATRLVPGERLRLDKFFAYGWSAKRSRPAMHDQVVAALAAARLTGWDGLCAEQRAFLDDFWAGADVEVEGDAEVQQAVRFGLFHLLQAGARLERRPIPGKGLTGSGYDGHAFWDTESFVLTVATYTYPRAAADALTWRASILPLAQARAEQLGLAGAAFPWRTINGEECSGYWPAGTAAFHVNADIAAAVTRYVDATEDTDFERDIGLPLLVSTARLWCALGHHDAEGLYRIDGVTGPDEYSAIADNNVFTNLMAQRNLRAAAATAVRHLDRAERLGVTLEETAMWRDCAAAISLPYDERLGVHEQSEGFTGHAVWDFAGTTPEQYPLLLHFPYFDLYRKQVVKQADLVLAMHLCGEAFTPEQKARNFAYYEALTVRDSSLSSCTQAVLAAEVGQLDLAYAYLGEAALMDLRDLEHNTRDGVHMASLAGAWIALVGGFGGMRARDGRLRFAPRLPSGITRLTFRVRYRGRLLRVDITQDGTTYRLLHGPPLTLSHHGEELTLGAQPQARRNAPPPFPDLRVKQPPGREPAPRRPGDLSRDLIGPAEEPAEEL</sequence>
<dbReference type="Gene3D" id="1.50.10.10">
    <property type="match status" value="1"/>
</dbReference>
<dbReference type="OrthoDB" id="9816160at2"/>
<evidence type="ECO:0000259" key="8">
    <source>
        <dbReference type="Pfam" id="PF03636"/>
    </source>
</evidence>
<evidence type="ECO:0000313" key="10">
    <source>
        <dbReference type="Proteomes" id="UP000186096"/>
    </source>
</evidence>
<feature type="binding site" evidence="4">
    <location>
        <begin position="593"/>
        <end position="594"/>
    </location>
    <ligand>
        <name>substrate</name>
    </ligand>
</feature>
<dbReference type="Pfam" id="PF03632">
    <property type="entry name" value="Glyco_hydro_65m"/>
    <property type="match status" value="1"/>
</dbReference>
<dbReference type="Proteomes" id="UP000186096">
    <property type="component" value="Unassembled WGS sequence"/>
</dbReference>
<evidence type="ECO:0000256" key="3">
    <source>
        <dbReference type="PIRSR" id="PIRSR036289-50"/>
    </source>
</evidence>
<feature type="region of interest" description="Disordered" evidence="5">
    <location>
        <begin position="753"/>
        <end position="801"/>
    </location>
</feature>
<keyword evidence="2" id="KW-0378">Hydrolase</keyword>
<gene>
    <name evidence="9" type="ORF">SAMN05421833_1394</name>
</gene>
<dbReference type="EMBL" id="FTNI01000039">
    <property type="protein sequence ID" value="SIS20962.1"/>
    <property type="molecule type" value="Genomic_DNA"/>
</dbReference>
<feature type="domain" description="Glycoside hydrolase family 65 central catalytic" evidence="6">
    <location>
        <begin position="328"/>
        <end position="680"/>
    </location>
</feature>
<accession>A0A1N7H802</accession>
<feature type="domain" description="Glycoside hydrolase family 65 C-terminal" evidence="7">
    <location>
        <begin position="690"/>
        <end position="751"/>
    </location>
</feature>
<dbReference type="Pfam" id="PF03636">
    <property type="entry name" value="Glyco_hydro_65N"/>
    <property type="match status" value="1"/>
</dbReference>
<evidence type="ECO:0000256" key="5">
    <source>
        <dbReference type="SAM" id="MobiDB-lite"/>
    </source>
</evidence>
<dbReference type="PIRSF" id="PIRSF036289">
    <property type="entry name" value="Glycosyl_hydrolase_malt_phosph"/>
    <property type="match status" value="1"/>
</dbReference>
<dbReference type="InterPro" id="IPR011013">
    <property type="entry name" value="Gal_mutarotase_sf_dom"/>
</dbReference>
<keyword evidence="10" id="KW-1185">Reference proteome</keyword>
<evidence type="ECO:0000256" key="1">
    <source>
        <dbReference type="ARBA" id="ARBA00006768"/>
    </source>
</evidence>
<dbReference type="GO" id="GO:0016757">
    <property type="term" value="F:glycosyltransferase activity"/>
    <property type="evidence" value="ECO:0007669"/>
    <property type="project" value="UniProtKB-ARBA"/>
</dbReference>
<dbReference type="FunFam" id="1.50.10.10:FF:000029">
    <property type="entry name" value="Family 65 glycosyl hydrolase"/>
    <property type="match status" value="1"/>
</dbReference>
<dbReference type="PANTHER" id="PTHR11051:SF13">
    <property type="entry name" value="GLYCOSYL TRANSFERASE"/>
    <property type="match status" value="1"/>
</dbReference>
<feature type="compositionally biased region" description="Basic and acidic residues" evidence="5">
    <location>
        <begin position="778"/>
        <end position="788"/>
    </location>
</feature>
<name>A0A1N7H802_9ACTN</name>
<dbReference type="InterPro" id="IPR008928">
    <property type="entry name" value="6-hairpin_glycosidase_sf"/>
</dbReference>
<dbReference type="InterPro" id="IPR005195">
    <property type="entry name" value="Glyco_hydro_65_M"/>
</dbReference>
<dbReference type="GO" id="GO:0030246">
    <property type="term" value="F:carbohydrate binding"/>
    <property type="evidence" value="ECO:0007669"/>
    <property type="project" value="InterPro"/>
</dbReference>
<feature type="active site" description="Proton donor" evidence="3">
    <location>
        <position position="489"/>
    </location>
</feature>
<evidence type="ECO:0000259" key="6">
    <source>
        <dbReference type="Pfam" id="PF03632"/>
    </source>
</evidence>
<evidence type="ECO:0000313" key="9">
    <source>
        <dbReference type="EMBL" id="SIS20962.1"/>
    </source>
</evidence>
<dbReference type="InterPro" id="IPR012341">
    <property type="entry name" value="6hp_glycosidase-like_sf"/>
</dbReference>
<dbReference type="InterPro" id="IPR037018">
    <property type="entry name" value="GH65_N"/>
</dbReference>
<keyword evidence="2" id="KW-0326">Glycosidase</keyword>
<dbReference type="InterPro" id="IPR017045">
    <property type="entry name" value="Malt_Pase/Glycosyl_Hdrlase"/>
</dbReference>
<evidence type="ECO:0000259" key="7">
    <source>
        <dbReference type="Pfam" id="PF03633"/>
    </source>
</evidence>
<dbReference type="AlphaFoldDB" id="A0A1N7H802"/>